<protein>
    <submittedName>
        <fullName evidence="1">Uncharacterized protein</fullName>
    </submittedName>
</protein>
<comment type="caution">
    <text evidence="1">The sequence shown here is derived from an EMBL/GenBank/DDBJ whole genome shotgun (WGS) entry which is preliminary data.</text>
</comment>
<dbReference type="Proteomes" id="UP001055811">
    <property type="component" value="Linkage Group LG07"/>
</dbReference>
<gene>
    <name evidence="1" type="ORF">L2E82_37495</name>
</gene>
<reference evidence="1 2" key="2">
    <citation type="journal article" date="2022" name="Mol. Ecol. Resour.">
        <title>The genomes of chicory, endive, great burdock and yacon provide insights into Asteraceae paleo-polyploidization history and plant inulin production.</title>
        <authorList>
            <person name="Fan W."/>
            <person name="Wang S."/>
            <person name="Wang H."/>
            <person name="Wang A."/>
            <person name="Jiang F."/>
            <person name="Liu H."/>
            <person name="Zhao H."/>
            <person name="Xu D."/>
            <person name="Zhang Y."/>
        </authorList>
    </citation>
    <scope>NUCLEOTIDE SEQUENCE [LARGE SCALE GENOMIC DNA]</scope>
    <source>
        <strain evidence="2">cv. Punajuju</strain>
        <tissue evidence="1">Leaves</tissue>
    </source>
</reference>
<reference evidence="2" key="1">
    <citation type="journal article" date="2022" name="Mol. Ecol. Resour.">
        <title>The genomes of chicory, endive, great burdock and yacon provide insights into Asteraceae palaeo-polyploidization history and plant inulin production.</title>
        <authorList>
            <person name="Fan W."/>
            <person name="Wang S."/>
            <person name="Wang H."/>
            <person name="Wang A."/>
            <person name="Jiang F."/>
            <person name="Liu H."/>
            <person name="Zhao H."/>
            <person name="Xu D."/>
            <person name="Zhang Y."/>
        </authorList>
    </citation>
    <scope>NUCLEOTIDE SEQUENCE [LARGE SCALE GENOMIC DNA]</scope>
    <source>
        <strain evidence="2">cv. Punajuju</strain>
    </source>
</reference>
<organism evidence="1 2">
    <name type="scientific">Cichorium intybus</name>
    <name type="common">Chicory</name>
    <dbReference type="NCBI Taxonomy" id="13427"/>
    <lineage>
        <taxon>Eukaryota</taxon>
        <taxon>Viridiplantae</taxon>
        <taxon>Streptophyta</taxon>
        <taxon>Embryophyta</taxon>
        <taxon>Tracheophyta</taxon>
        <taxon>Spermatophyta</taxon>
        <taxon>Magnoliopsida</taxon>
        <taxon>eudicotyledons</taxon>
        <taxon>Gunneridae</taxon>
        <taxon>Pentapetalae</taxon>
        <taxon>asterids</taxon>
        <taxon>campanulids</taxon>
        <taxon>Asterales</taxon>
        <taxon>Asteraceae</taxon>
        <taxon>Cichorioideae</taxon>
        <taxon>Cichorieae</taxon>
        <taxon>Cichoriinae</taxon>
        <taxon>Cichorium</taxon>
    </lineage>
</organism>
<name>A0ACB9AEQ5_CICIN</name>
<sequence length="82" mass="9519">MSSLLPITIGHNLGSHKNNLNHTKARSHSNNLDFFSCRSRLFCLRSHLFCCRHRLCFRSRGVDLRSVILGIFYNVNFKIILT</sequence>
<keyword evidence="2" id="KW-1185">Reference proteome</keyword>
<evidence type="ECO:0000313" key="1">
    <source>
        <dbReference type="EMBL" id="KAI3708328.1"/>
    </source>
</evidence>
<proteinExistence type="predicted"/>
<accession>A0ACB9AEQ5</accession>
<evidence type="ECO:0000313" key="2">
    <source>
        <dbReference type="Proteomes" id="UP001055811"/>
    </source>
</evidence>
<dbReference type="EMBL" id="CM042015">
    <property type="protein sequence ID" value="KAI3708328.1"/>
    <property type="molecule type" value="Genomic_DNA"/>
</dbReference>